<dbReference type="InterPro" id="IPR051052">
    <property type="entry name" value="Diverse_substrate_MTase"/>
</dbReference>
<sequence>MLIRMPNTSELVTLLDAADTLPGATALRGRSYELLRLEAGAPAVDVGCGTGRAVAELRERGARPIGVDLSADMIGIARDRWPGADFRMGDAYDLPLGDGEVAAYRADKVFHELGDAERALREAVRVLSPGGRVALAGQDWDAIVIDSGHPLVTRAIVHARADQIPDPRAARRYRDLLLTGGFTDVHVEVHTAVLTDAALLPMATNQARAALAAGAITQDEHDAWLADQHDRARRGRLLLAVPMFLAAATRP</sequence>
<evidence type="ECO:0000313" key="5">
    <source>
        <dbReference type="EMBL" id="NUW36955.1"/>
    </source>
</evidence>
<comment type="caution">
    <text evidence="5">The sequence shown here is derived from an EMBL/GenBank/DDBJ whole genome shotgun (WGS) entry which is preliminary data.</text>
</comment>
<keyword evidence="3 5" id="KW-0808">Transferase</keyword>
<dbReference type="Pfam" id="PF08241">
    <property type="entry name" value="Methyltransf_11"/>
    <property type="match status" value="1"/>
</dbReference>
<evidence type="ECO:0000256" key="3">
    <source>
        <dbReference type="ARBA" id="ARBA00022679"/>
    </source>
</evidence>
<dbReference type="CDD" id="cd02440">
    <property type="entry name" value="AdoMet_MTases"/>
    <property type="match status" value="1"/>
</dbReference>
<dbReference type="PANTHER" id="PTHR44942">
    <property type="entry name" value="METHYLTRANSF_11 DOMAIN-CONTAINING PROTEIN"/>
    <property type="match status" value="1"/>
</dbReference>
<dbReference type="Proteomes" id="UP000586042">
    <property type="component" value="Unassembled WGS sequence"/>
</dbReference>
<evidence type="ECO:0000256" key="2">
    <source>
        <dbReference type="ARBA" id="ARBA00022603"/>
    </source>
</evidence>
<name>A0A7Y6IG29_9ACTN</name>
<organism evidence="5 6">
    <name type="scientific">Nonomuraea montanisoli</name>
    <dbReference type="NCBI Taxonomy" id="2741721"/>
    <lineage>
        <taxon>Bacteria</taxon>
        <taxon>Bacillati</taxon>
        <taxon>Actinomycetota</taxon>
        <taxon>Actinomycetes</taxon>
        <taxon>Streptosporangiales</taxon>
        <taxon>Streptosporangiaceae</taxon>
        <taxon>Nonomuraea</taxon>
    </lineage>
</organism>
<accession>A0A7Y6IG29</accession>
<dbReference type="InterPro" id="IPR013216">
    <property type="entry name" value="Methyltransf_11"/>
</dbReference>
<evidence type="ECO:0000313" key="6">
    <source>
        <dbReference type="Proteomes" id="UP000586042"/>
    </source>
</evidence>
<feature type="domain" description="Methyltransferase type 11" evidence="4">
    <location>
        <begin position="44"/>
        <end position="134"/>
    </location>
</feature>
<reference evidence="5 6" key="1">
    <citation type="submission" date="2020-06" db="EMBL/GenBank/DDBJ databases">
        <title>Nonomuraea sp. SMC257, a novel actinomycete isolated from soil.</title>
        <authorList>
            <person name="Chanama M."/>
        </authorList>
    </citation>
    <scope>NUCLEOTIDE SEQUENCE [LARGE SCALE GENOMIC DNA]</scope>
    <source>
        <strain evidence="5 6">SMC257</strain>
    </source>
</reference>
<dbReference type="SUPFAM" id="SSF53335">
    <property type="entry name" value="S-adenosyl-L-methionine-dependent methyltransferases"/>
    <property type="match status" value="1"/>
</dbReference>
<comment type="similarity">
    <text evidence="1">Belongs to the methyltransferase superfamily.</text>
</comment>
<dbReference type="PANTHER" id="PTHR44942:SF4">
    <property type="entry name" value="METHYLTRANSFERASE TYPE 11 DOMAIN-CONTAINING PROTEIN"/>
    <property type="match status" value="1"/>
</dbReference>
<dbReference type="GO" id="GO:0008757">
    <property type="term" value="F:S-adenosylmethionine-dependent methyltransferase activity"/>
    <property type="evidence" value="ECO:0007669"/>
    <property type="project" value="InterPro"/>
</dbReference>
<dbReference type="AlphaFoldDB" id="A0A7Y6IG29"/>
<evidence type="ECO:0000256" key="1">
    <source>
        <dbReference type="ARBA" id="ARBA00008361"/>
    </source>
</evidence>
<gene>
    <name evidence="5" type="ORF">HTZ77_36955</name>
</gene>
<keyword evidence="6" id="KW-1185">Reference proteome</keyword>
<keyword evidence="2 5" id="KW-0489">Methyltransferase</keyword>
<dbReference type="GO" id="GO:0032259">
    <property type="term" value="P:methylation"/>
    <property type="evidence" value="ECO:0007669"/>
    <property type="project" value="UniProtKB-KW"/>
</dbReference>
<dbReference type="Gene3D" id="3.40.50.150">
    <property type="entry name" value="Vaccinia Virus protein VP39"/>
    <property type="match status" value="1"/>
</dbReference>
<proteinExistence type="inferred from homology"/>
<dbReference type="InterPro" id="IPR029063">
    <property type="entry name" value="SAM-dependent_MTases_sf"/>
</dbReference>
<protein>
    <submittedName>
        <fullName evidence="5">Methyltransferase domain-containing protein</fullName>
    </submittedName>
</protein>
<evidence type="ECO:0000259" key="4">
    <source>
        <dbReference type="Pfam" id="PF08241"/>
    </source>
</evidence>
<dbReference type="EMBL" id="JABWGN010000018">
    <property type="protein sequence ID" value="NUW36955.1"/>
    <property type="molecule type" value="Genomic_DNA"/>
</dbReference>